<protein>
    <recommendedName>
        <fullName evidence="3">Kinase domain protein</fullName>
    </recommendedName>
</protein>
<organism evidence="1 2">
    <name type="scientific">Tetrahymena thermophila (strain SB210)</name>
    <dbReference type="NCBI Taxonomy" id="312017"/>
    <lineage>
        <taxon>Eukaryota</taxon>
        <taxon>Sar</taxon>
        <taxon>Alveolata</taxon>
        <taxon>Ciliophora</taxon>
        <taxon>Intramacronucleata</taxon>
        <taxon>Oligohymenophorea</taxon>
        <taxon>Hymenostomatida</taxon>
        <taxon>Tetrahymenina</taxon>
        <taxon>Tetrahymenidae</taxon>
        <taxon>Tetrahymena</taxon>
    </lineage>
</organism>
<reference evidence="2" key="1">
    <citation type="journal article" date="2006" name="PLoS Biol.">
        <title>Macronuclear genome sequence of the ciliate Tetrahymena thermophila, a model eukaryote.</title>
        <authorList>
            <person name="Eisen J.A."/>
            <person name="Coyne R.S."/>
            <person name="Wu M."/>
            <person name="Wu D."/>
            <person name="Thiagarajan M."/>
            <person name="Wortman J.R."/>
            <person name="Badger J.H."/>
            <person name="Ren Q."/>
            <person name="Amedeo P."/>
            <person name="Jones K.M."/>
            <person name="Tallon L.J."/>
            <person name="Delcher A.L."/>
            <person name="Salzberg S.L."/>
            <person name="Silva J.C."/>
            <person name="Haas B.J."/>
            <person name="Majoros W.H."/>
            <person name="Farzad M."/>
            <person name="Carlton J.M."/>
            <person name="Smith R.K. Jr."/>
            <person name="Garg J."/>
            <person name="Pearlman R.E."/>
            <person name="Karrer K.M."/>
            <person name="Sun L."/>
            <person name="Manning G."/>
            <person name="Elde N.C."/>
            <person name="Turkewitz A.P."/>
            <person name="Asai D.J."/>
            <person name="Wilkes D.E."/>
            <person name="Wang Y."/>
            <person name="Cai H."/>
            <person name="Collins K."/>
            <person name="Stewart B.A."/>
            <person name="Lee S.R."/>
            <person name="Wilamowska K."/>
            <person name="Weinberg Z."/>
            <person name="Ruzzo W.L."/>
            <person name="Wloga D."/>
            <person name="Gaertig J."/>
            <person name="Frankel J."/>
            <person name="Tsao C.-C."/>
            <person name="Gorovsky M.A."/>
            <person name="Keeling P.J."/>
            <person name="Waller R.F."/>
            <person name="Patron N.J."/>
            <person name="Cherry J.M."/>
            <person name="Stover N.A."/>
            <person name="Krieger C.J."/>
            <person name="del Toro C."/>
            <person name="Ryder H.F."/>
            <person name="Williamson S.C."/>
            <person name="Barbeau R.A."/>
            <person name="Hamilton E.P."/>
            <person name="Orias E."/>
        </authorList>
    </citation>
    <scope>NUCLEOTIDE SEQUENCE [LARGE SCALE GENOMIC DNA]</scope>
    <source>
        <strain evidence="2">SB210</strain>
    </source>
</reference>
<dbReference type="GeneID" id="24442099"/>
<dbReference type="InParanoid" id="W7XFV8"/>
<dbReference type="RefSeq" id="XP_012650705.1">
    <property type="nucleotide sequence ID" value="XM_012795251.1"/>
</dbReference>
<dbReference type="KEGG" id="tet:TTHERM_001292219"/>
<proteinExistence type="predicted"/>
<evidence type="ECO:0000313" key="1">
    <source>
        <dbReference type="EMBL" id="EWS76757.1"/>
    </source>
</evidence>
<dbReference type="Proteomes" id="UP000009168">
    <property type="component" value="Unassembled WGS sequence"/>
</dbReference>
<dbReference type="Gene3D" id="3.80.10.10">
    <property type="entry name" value="Ribonuclease Inhibitor"/>
    <property type="match status" value="2"/>
</dbReference>
<dbReference type="SUPFAM" id="SSF52047">
    <property type="entry name" value="RNI-like"/>
    <property type="match status" value="1"/>
</dbReference>
<evidence type="ECO:0008006" key="3">
    <source>
        <dbReference type="Google" id="ProtNLM"/>
    </source>
</evidence>
<dbReference type="InterPro" id="IPR032675">
    <property type="entry name" value="LRR_dom_sf"/>
</dbReference>
<evidence type="ECO:0000313" key="2">
    <source>
        <dbReference type="Proteomes" id="UP000009168"/>
    </source>
</evidence>
<keyword evidence="2" id="KW-1185">Reference proteome</keyword>
<dbReference type="AlphaFoldDB" id="W7XFV8"/>
<dbReference type="EMBL" id="GG662866">
    <property type="protein sequence ID" value="EWS76757.1"/>
    <property type="molecule type" value="Genomic_DNA"/>
</dbReference>
<name>W7XFV8_TETTS</name>
<accession>W7XFV8</accession>
<sequence length="565" mass="66092">MMSQICQLQYQQSKYYLSEVCYLKVNNIIRFHYNIIYYLKNKKVFVLSINFMGKNQSKKIEEREQSFCGLLDLNVKQMNQDMEVLTTLNEFFTKSQEYIYLQNLSNFTKQMAFACYSYKKMKVVAILFKQFFQESQVDNEKSKIQNEQICNSMDEKAQFLASFNSKESPFSVGYDLFEVDLDVILKQYKMEDLYIQDSSSIKNMFIDINERKKYQGNCFDLKSFSKKVDLFQLSMNNGNNQSGIIVLSNLNQFLLQQQNIISFTFKQQGSNFASSSIKQLLNIITNNNYLKCLDLELKYSQIDSSTLVQLCGAIQKCKHLLVLKLDLALNNLCKSGLSKSFKYFGMYTELQILSLSFRSNRILSEGMQQLAQNLEKLLYLRSLNINFSECGINNGIDKIGYYLQNCKQISHLQLSFRYNNLRSEDCVTLMKYINNIQSIVNLSLDYQDCQLNSKDLIDFVMLVKNQKQLTELDLNLRQNNIGCETAQIIINELSQQKYLKSLSLDIQQNRIQNTTLEKIRRMIKFSSLIKMSFGIKQKDCHSNVLNKFYSAIRKNIRLVNFHVIN</sequence>
<gene>
    <name evidence="1" type="ORF">TTHERM_001292219</name>
</gene>